<keyword evidence="3" id="KW-1185">Reference proteome</keyword>
<comment type="caution">
    <text evidence="2">The sequence shown here is derived from an EMBL/GenBank/DDBJ whole genome shotgun (WGS) entry which is preliminary data.</text>
</comment>
<feature type="region of interest" description="Disordered" evidence="1">
    <location>
        <begin position="1"/>
        <end position="44"/>
    </location>
</feature>
<evidence type="ECO:0000256" key="1">
    <source>
        <dbReference type="SAM" id="MobiDB-lite"/>
    </source>
</evidence>
<organism evidence="2 3">
    <name type="scientific">Polarella glacialis</name>
    <name type="common">Dinoflagellate</name>
    <dbReference type="NCBI Taxonomy" id="89957"/>
    <lineage>
        <taxon>Eukaryota</taxon>
        <taxon>Sar</taxon>
        <taxon>Alveolata</taxon>
        <taxon>Dinophyceae</taxon>
        <taxon>Suessiales</taxon>
        <taxon>Suessiaceae</taxon>
        <taxon>Polarella</taxon>
    </lineage>
</organism>
<reference evidence="2" key="1">
    <citation type="submission" date="2021-02" db="EMBL/GenBank/DDBJ databases">
        <authorList>
            <person name="Dougan E. K."/>
            <person name="Rhodes N."/>
            <person name="Thang M."/>
            <person name="Chan C."/>
        </authorList>
    </citation>
    <scope>NUCLEOTIDE SEQUENCE</scope>
</reference>
<dbReference type="Proteomes" id="UP000654075">
    <property type="component" value="Unassembled WGS sequence"/>
</dbReference>
<evidence type="ECO:0000313" key="3">
    <source>
        <dbReference type="Proteomes" id="UP000654075"/>
    </source>
</evidence>
<dbReference type="AlphaFoldDB" id="A0A813FP18"/>
<feature type="compositionally biased region" description="Low complexity" evidence="1">
    <location>
        <begin position="196"/>
        <end position="209"/>
    </location>
</feature>
<feature type="non-terminal residue" evidence="2">
    <location>
        <position position="228"/>
    </location>
</feature>
<gene>
    <name evidence="2" type="ORF">PGLA1383_LOCUS31662</name>
</gene>
<sequence length="228" mass="24254">ATPPMYHALEDAPKSSGSKTRRHRGRSGRDRANGTGAPHPGLAQAQQQMRGLPMGYPNEVLYTSPYQLAPYMWSQQQAGYAHPMPDPMMFWGGQFGFPGAGMLPMPLPPFSPHNGMASPASAPSSSSSGIEGFFPEVVNLAAWREKIPGQNFKSNVHGEGSVGWRTLSSFGEHSDHPASGQQSAASTPRSVSKPESTVSGTGNSSSGTSDPSQFTRFATLELEPPPSR</sequence>
<name>A0A813FP18_POLGL</name>
<proteinExistence type="predicted"/>
<accession>A0A813FP18</accession>
<protein>
    <submittedName>
        <fullName evidence="2">Uncharacterized protein</fullName>
    </submittedName>
</protein>
<dbReference type="EMBL" id="CAJNNV010025330">
    <property type="protein sequence ID" value="CAE8613922.1"/>
    <property type="molecule type" value="Genomic_DNA"/>
</dbReference>
<feature type="compositionally biased region" description="Polar residues" evidence="1">
    <location>
        <begin position="179"/>
        <end position="195"/>
    </location>
</feature>
<evidence type="ECO:0000313" key="2">
    <source>
        <dbReference type="EMBL" id="CAE8613922.1"/>
    </source>
</evidence>
<feature type="region of interest" description="Disordered" evidence="1">
    <location>
        <begin position="167"/>
        <end position="228"/>
    </location>
</feature>